<name>A0A1F8FKZ0_9BACT</name>
<keyword evidence="1" id="KW-0175">Coiled coil</keyword>
<evidence type="ECO:0000313" key="3">
    <source>
        <dbReference type="Proteomes" id="UP000178197"/>
    </source>
</evidence>
<proteinExistence type="predicted"/>
<evidence type="ECO:0000256" key="1">
    <source>
        <dbReference type="SAM" id="Coils"/>
    </source>
</evidence>
<feature type="coiled-coil region" evidence="1">
    <location>
        <begin position="1"/>
        <end position="35"/>
    </location>
</feature>
<evidence type="ECO:0000313" key="2">
    <source>
        <dbReference type="EMBL" id="OGN13671.1"/>
    </source>
</evidence>
<organism evidence="2 3">
    <name type="scientific">Candidatus Yanofskybacteria bacterium RIFCSPHIGHO2_02_FULL_43_15c</name>
    <dbReference type="NCBI Taxonomy" id="1802679"/>
    <lineage>
        <taxon>Bacteria</taxon>
        <taxon>Candidatus Yanofskyibacteriota</taxon>
    </lineage>
</organism>
<protein>
    <submittedName>
        <fullName evidence="2">Uncharacterized protein</fullName>
    </submittedName>
</protein>
<accession>A0A1F8FKZ0</accession>
<dbReference type="EMBL" id="MGJT01000002">
    <property type="protein sequence ID" value="OGN13671.1"/>
    <property type="molecule type" value="Genomic_DNA"/>
</dbReference>
<reference evidence="2 3" key="1">
    <citation type="journal article" date="2016" name="Nat. Commun.">
        <title>Thousands of microbial genomes shed light on interconnected biogeochemical processes in an aquifer system.</title>
        <authorList>
            <person name="Anantharaman K."/>
            <person name="Brown C.T."/>
            <person name="Hug L.A."/>
            <person name="Sharon I."/>
            <person name="Castelle C.J."/>
            <person name="Probst A.J."/>
            <person name="Thomas B.C."/>
            <person name="Singh A."/>
            <person name="Wilkins M.J."/>
            <person name="Karaoz U."/>
            <person name="Brodie E.L."/>
            <person name="Williams K.H."/>
            <person name="Hubbard S.S."/>
            <person name="Banfield J.F."/>
        </authorList>
    </citation>
    <scope>NUCLEOTIDE SEQUENCE [LARGE SCALE GENOMIC DNA]</scope>
</reference>
<dbReference type="AlphaFoldDB" id="A0A1F8FKZ0"/>
<comment type="caution">
    <text evidence="2">The sequence shown here is derived from an EMBL/GenBank/DDBJ whole genome shotgun (WGS) entry which is preliminary data.</text>
</comment>
<sequence length="157" mass="18138">MKGLYAQLENIENLAKLAEENIEALEESIIISQKKLKVWQNLLTFSQTCRRLVDEEATESKKGQLHYKWTKVNVGGSKVWTSEAGNVSLKAWGKYQGFPKGLERLHPFADDDRSANHMAHRPKRDQFDSDTTDFDTLVDCQLAVEKAHEYWQKKNKK</sequence>
<gene>
    <name evidence="2" type="ORF">A3C71_00530</name>
</gene>
<dbReference type="Proteomes" id="UP000178197">
    <property type="component" value="Unassembled WGS sequence"/>
</dbReference>